<evidence type="ECO:0000313" key="4">
    <source>
        <dbReference type="Proteomes" id="UP000799118"/>
    </source>
</evidence>
<dbReference type="EMBL" id="ML769449">
    <property type="protein sequence ID" value="KAE9401161.1"/>
    <property type="molecule type" value="Genomic_DNA"/>
</dbReference>
<organism evidence="3 4">
    <name type="scientific">Gymnopus androsaceus JB14</name>
    <dbReference type="NCBI Taxonomy" id="1447944"/>
    <lineage>
        <taxon>Eukaryota</taxon>
        <taxon>Fungi</taxon>
        <taxon>Dikarya</taxon>
        <taxon>Basidiomycota</taxon>
        <taxon>Agaricomycotina</taxon>
        <taxon>Agaricomycetes</taxon>
        <taxon>Agaricomycetidae</taxon>
        <taxon>Agaricales</taxon>
        <taxon>Marasmiineae</taxon>
        <taxon>Omphalotaceae</taxon>
        <taxon>Gymnopus</taxon>
    </lineage>
</organism>
<evidence type="ECO:0008006" key="5">
    <source>
        <dbReference type="Google" id="ProtNLM"/>
    </source>
</evidence>
<keyword evidence="2" id="KW-0472">Membrane</keyword>
<feature type="region of interest" description="Disordered" evidence="1">
    <location>
        <begin position="192"/>
        <end position="225"/>
    </location>
</feature>
<evidence type="ECO:0000256" key="1">
    <source>
        <dbReference type="SAM" id="MobiDB-lite"/>
    </source>
</evidence>
<proteinExistence type="predicted"/>
<feature type="transmembrane region" description="Helical" evidence="2">
    <location>
        <begin position="268"/>
        <end position="290"/>
    </location>
</feature>
<reference evidence="3" key="1">
    <citation type="journal article" date="2019" name="Environ. Microbiol.">
        <title>Fungal ecological strategies reflected in gene transcription - a case study of two litter decomposers.</title>
        <authorList>
            <person name="Barbi F."/>
            <person name="Kohler A."/>
            <person name="Barry K."/>
            <person name="Baskaran P."/>
            <person name="Daum C."/>
            <person name="Fauchery L."/>
            <person name="Ihrmark K."/>
            <person name="Kuo A."/>
            <person name="LaButti K."/>
            <person name="Lipzen A."/>
            <person name="Morin E."/>
            <person name="Grigoriev I.V."/>
            <person name="Henrissat B."/>
            <person name="Lindahl B."/>
            <person name="Martin F."/>
        </authorList>
    </citation>
    <scope>NUCLEOTIDE SEQUENCE</scope>
    <source>
        <strain evidence="3">JB14</strain>
    </source>
</reference>
<keyword evidence="2" id="KW-0812">Transmembrane</keyword>
<feature type="region of interest" description="Disordered" evidence="1">
    <location>
        <begin position="321"/>
        <end position="355"/>
    </location>
</feature>
<dbReference type="Proteomes" id="UP000799118">
    <property type="component" value="Unassembled WGS sequence"/>
</dbReference>
<dbReference type="CDD" id="cd12087">
    <property type="entry name" value="TM_EGFR-like"/>
    <property type="match status" value="1"/>
</dbReference>
<evidence type="ECO:0000313" key="3">
    <source>
        <dbReference type="EMBL" id="KAE9401161.1"/>
    </source>
</evidence>
<keyword evidence="4" id="KW-1185">Reference proteome</keyword>
<feature type="region of interest" description="Disordered" evidence="1">
    <location>
        <begin position="159"/>
        <end position="180"/>
    </location>
</feature>
<dbReference type="OrthoDB" id="3063542at2759"/>
<accession>A0A6A4HTQ2</accession>
<name>A0A6A4HTQ2_9AGAR</name>
<sequence length="391" mass="40665">MSLRTIPTPLYLCHSFLSFLYILSWSSSTIGLVGAATTIFDDASSAFTFALGWHAVTLSDPCDACALKLNPTEPLDSTWHQYSVAGSTASFIFEGTGVALYGVDLDLSAIPDTPTNTYNYSFFTASSLSSGSHTLSWTIETSVDNAVAVIDYAVVTSDDPTPATSSISSASTTPSSSTGGFSMTSVMQAVGSSFTTSPSPMTSTSSTAASSTSGAASSTTNTSTTSVSPSAVVITIGESVITSMVLSPTTTSASTAALAAPKPKTFTIIGAVVGSIIGFMSIGVIICLLLRRRYRSMAPSAAAKLETFRYDHNLNNEAARGIYPREKTRRSAPLSETSSGSNASVASPSSTASAPIEQMEQRILLLERMFQQPDEAAVSLHNTSPPPYLAG</sequence>
<keyword evidence="2" id="KW-1133">Transmembrane helix</keyword>
<feature type="compositionally biased region" description="Low complexity" evidence="1">
    <location>
        <begin position="335"/>
        <end position="354"/>
    </location>
</feature>
<dbReference type="AlphaFoldDB" id="A0A6A4HTQ2"/>
<gene>
    <name evidence="3" type="ORF">BT96DRAFT_1018342</name>
</gene>
<protein>
    <recommendedName>
        <fullName evidence="5">Mid2 domain-containing protein</fullName>
    </recommendedName>
</protein>
<evidence type="ECO:0000256" key="2">
    <source>
        <dbReference type="SAM" id="Phobius"/>
    </source>
</evidence>